<keyword evidence="15" id="KW-1185">Reference proteome</keyword>
<dbReference type="InterPro" id="IPR028082">
    <property type="entry name" value="Peripla_BP_I"/>
</dbReference>
<keyword evidence="9" id="KW-0325">Glycoprotein</keyword>
<dbReference type="Gene3D" id="3.40.50.2300">
    <property type="match status" value="1"/>
</dbReference>
<dbReference type="PROSITE" id="PS50125">
    <property type="entry name" value="GUANYLATE_CYCLASE_2"/>
    <property type="match status" value="1"/>
</dbReference>
<evidence type="ECO:0000256" key="8">
    <source>
        <dbReference type="ARBA" id="ARBA00023170"/>
    </source>
</evidence>
<dbReference type="GO" id="GO:0005886">
    <property type="term" value="C:plasma membrane"/>
    <property type="evidence" value="ECO:0000318"/>
    <property type="project" value="GO_Central"/>
</dbReference>
<evidence type="ECO:0000313" key="14">
    <source>
        <dbReference type="EnsemblMetazoa" id="PPA35614.1"/>
    </source>
</evidence>
<dbReference type="PROSITE" id="PS00452">
    <property type="entry name" value="GUANYLATE_CYCLASE_1"/>
    <property type="match status" value="1"/>
</dbReference>
<dbReference type="GO" id="GO:0007168">
    <property type="term" value="P:receptor guanylyl cyclase signaling pathway"/>
    <property type="evidence" value="ECO:0000318"/>
    <property type="project" value="GO_Central"/>
</dbReference>
<evidence type="ECO:0000256" key="2">
    <source>
        <dbReference type="ARBA" id="ARBA00004479"/>
    </source>
</evidence>
<name>A0A2A6B5N6_PRIPA</name>
<accession>A0A2A6B5N6</accession>
<dbReference type="PROSITE" id="PS50011">
    <property type="entry name" value="PROTEIN_KINASE_DOM"/>
    <property type="match status" value="1"/>
</dbReference>
<evidence type="ECO:0000256" key="12">
    <source>
        <dbReference type="RuleBase" id="RU000405"/>
    </source>
</evidence>
<dbReference type="Gene3D" id="3.30.70.1230">
    <property type="entry name" value="Nucleotide cyclase"/>
    <property type="match status" value="1"/>
</dbReference>
<dbReference type="SUPFAM" id="SSF55073">
    <property type="entry name" value="Nucleotide cyclase"/>
    <property type="match status" value="1"/>
</dbReference>
<protein>
    <recommendedName>
        <fullName evidence="3 13">Guanylate cyclase</fullName>
        <ecNumber evidence="3 13">4.6.1.2</ecNumber>
    </recommendedName>
</protein>
<dbReference type="SMART" id="SM00044">
    <property type="entry name" value="CYCc"/>
    <property type="match status" value="1"/>
</dbReference>
<evidence type="ECO:0000256" key="10">
    <source>
        <dbReference type="ARBA" id="ARBA00023239"/>
    </source>
</evidence>
<evidence type="ECO:0000256" key="6">
    <source>
        <dbReference type="ARBA" id="ARBA00022989"/>
    </source>
</evidence>
<evidence type="ECO:0000256" key="3">
    <source>
        <dbReference type="ARBA" id="ARBA00012202"/>
    </source>
</evidence>
<dbReference type="Pfam" id="PF06394">
    <property type="entry name" value="Pepsin-I3"/>
    <property type="match status" value="2"/>
</dbReference>
<keyword evidence="10 12" id="KW-0456">Lyase</keyword>
<reference evidence="14" key="2">
    <citation type="submission" date="2022-06" db="UniProtKB">
        <authorList>
            <consortium name="EnsemblMetazoa"/>
        </authorList>
    </citation>
    <scope>IDENTIFICATION</scope>
    <source>
        <strain evidence="14">PS312</strain>
    </source>
</reference>
<organism evidence="14 15">
    <name type="scientific">Pristionchus pacificus</name>
    <name type="common">Parasitic nematode worm</name>
    <dbReference type="NCBI Taxonomy" id="54126"/>
    <lineage>
        <taxon>Eukaryota</taxon>
        <taxon>Metazoa</taxon>
        <taxon>Ecdysozoa</taxon>
        <taxon>Nematoda</taxon>
        <taxon>Chromadorea</taxon>
        <taxon>Rhabditida</taxon>
        <taxon>Rhabditina</taxon>
        <taxon>Diplogasteromorpha</taxon>
        <taxon>Diplogasteroidea</taxon>
        <taxon>Neodiplogasteridae</taxon>
        <taxon>Pristionchus</taxon>
    </lineage>
</organism>
<evidence type="ECO:0000256" key="5">
    <source>
        <dbReference type="ARBA" id="ARBA00022741"/>
    </source>
</evidence>
<dbReference type="InterPro" id="IPR050401">
    <property type="entry name" value="Cyclic_nucleotide_synthase"/>
</dbReference>
<accession>A0A8R1UM37</accession>
<keyword evidence="11 13" id="KW-0141">cGMP biosynthesis</keyword>
<evidence type="ECO:0000256" key="1">
    <source>
        <dbReference type="ARBA" id="ARBA00001436"/>
    </source>
</evidence>
<dbReference type="GO" id="GO:0004383">
    <property type="term" value="F:guanylate cyclase activity"/>
    <property type="evidence" value="ECO:0000318"/>
    <property type="project" value="GO_Central"/>
</dbReference>
<dbReference type="SUPFAM" id="SSF56112">
    <property type="entry name" value="Protein kinase-like (PK-like)"/>
    <property type="match status" value="1"/>
</dbReference>
<dbReference type="GO" id="GO:0001653">
    <property type="term" value="F:peptide receptor activity"/>
    <property type="evidence" value="ECO:0000318"/>
    <property type="project" value="GO_Central"/>
</dbReference>
<dbReference type="Gene3D" id="1.10.510.10">
    <property type="entry name" value="Transferase(Phosphotransferase) domain 1"/>
    <property type="match status" value="1"/>
</dbReference>
<dbReference type="PANTHER" id="PTHR11920">
    <property type="entry name" value="GUANYLYL CYCLASE"/>
    <property type="match status" value="1"/>
</dbReference>
<evidence type="ECO:0000256" key="11">
    <source>
        <dbReference type="ARBA" id="ARBA00023293"/>
    </source>
</evidence>
<comment type="catalytic activity">
    <reaction evidence="1 13">
        <text>GTP = 3',5'-cyclic GMP + diphosphate</text>
        <dbReference type="Rhea" id="RHEA:13665"/>
        <dbReference type="ChEBI" id="CHEBI:33019"/>
        <dbReference type="ChEBI" id="CHEBI:37565"/>
        <dbReference type="ChEBI" id="CHEBI:57746"/>
        <dbReference type="EC" id="4.6.1.2"/>
    </reaction>
</comment>
<keyword evidence="6" id="KW-1133">Transmembrane helix</keyword>
<comment type="subcellular location">
    <subcellularLocation>
        <location evidence="2">Membrane</location>
        <topology evidence="2">Single-pass type I membrane protein</topology>
    </subcellularLocation>
</comment>
<dbReference type="Proteomes" id="UP000005239">
    <property type="component" value="Unassembled WGS sequence"/>
</dbReference>
<dbReference type="EC" id="4.6.1.2" evidence="3 13"/>
<dbReference type="InterPro" id="IPR001054">
    <property type="entry name" value="A/G_cyclase"/>
</dbReference>
<dbReference type="InterPro" id="IPR001245">
    <property type="entry name" value="Ser-Thr/Tyr_kinase_cat_dom"/>
</dbReference>
<evidence type="ECO:0000256" key="4">
    <source>
        <dbReference type="ARBA" id="ARBA00022692"/>
    </source>
</evidence>
<dbReference type="SUPFAM" id="SSF53822">
    <property type="entry name" value="Periplasmic binding protein-like I"/>
    <property type="match status" value="1"/>
</dbReference>
<keyword evidence="8" id="KW-0675">Receptor</keyword>
<evidence type="ECO:0000256" key="7">
    <source>
        <dbReference type="ARBA" id="ARBA00023136"/>
    </source>
</evidence>
<dbReference type="PANTHER" id="PTHR11920:SF436">
    <property type="entry name" value="RECEPTOR-TYPE GUANYLATE CYCLASE GCY-15-RELATED"/>
    <property type="match status" value="1"/>
</dbReference>
<evidence type="ECO:0000313" key="15">
    <source>
        <dbReference type="Proteomes" id="UP000005239"/>
    </source>
</evidence>
<dbReference type="GO" id="GO:0006182">
    <property type="term" value="P:cGMP biosynthetic process"/>
    <property type="evidence" value="ECO:0000318"/>
    <property type="project" value="GO_Central"/>
</dbReference>
<dbReference type="Pfam" id="PF07714">
    <property type="entry name" value="PK_Tyr_Ser-Thr"/>
    <property type="match status" value="1"/>
</dbReference>
<dbReference type="InterPro" id="IPR038412">
    <property type="entry name" value="Pepsin-I3_sf"/>
</dbReference>
<dbReference type="InterPro" id="IPR029787">
    <property type="entry name" value="Nucleotide_cyclase"/>
</dbReference>
<dbReference type="InterPro" id="IPR011009">
    <property type="entry name" value="Kinase-like_dom_sf"/>
</dbReference>
<dbReference type="SUPFAM" id="SSF55149">
    <property type="entry name" value="Pepsin inhibitor-3"/>
    <property type="match status" value="1"/>
</dbReference>
<dbReference type="GO" id="GO:0004672">
    <property type="term" value="F:protein kinase activity"/>
    <property type="evidence" value="ECO:0007669"/>
    <property type="project" value="InterPro"/>
</dbReference>
<dbReference type="InterPro" id="IPR010480">
    <property type="entry name" value="Pepsin-I3"/>
</dbReference>
<reference evidence="15" key="1">
    <citation type="journal article" date="2008" name="Nat. Genet.">
        <title>The Pristionchus pacificus genome provides a unique perspective on nematode lifestyle and parasitism.</title>
        <authorList>
            <person name="Dieterich C."/>
            <person name="Clifton S.W."/>
            <person name="Schuster L.N."/>
            <person name="Chinwalla A."/>
            <person name="Delehaunty K."/>
            <person name="Dinkelacker I."/>
            <person name="Fulton L."/>
            <person name="Fulton R."/>
            <person name="Godfrey J."/>
            <person name="Minx P."/>
            <person name="Mitreva M."/>
            <person name="Roeseler W."/>
            <person name="Tian H."/>
            <person name="Witte H."/>
            <person name="Yang S.P."/>
            <person name="Wilson R.K."/>
            <person name="Sommer R.J."/>
        </authorList>
    </citation>
    <scope>NUCLEOTIDE SEQUENCE [LARGE SCALE GENOMIC DNA]</scope>
    <source>
        <strain evidence="15">PS312</strain>
    </source>
</reference>
<comment type="similarity">
    <text evidence="12">Belongs to the adenylyl cyclase class-4/guanylyl cyclase family.</text>
</comment>
<dbReference type="CDD" id="cd07302">
    <property type="entry name" value="CHD"/>
    <property type="match status" value="1"/>
</dbReference>
<dbReference type="EnsemblMetazoa" id="PPA35614.1">
    <property type="protein sequence ID" value="PPA35614.1"/>
    <property type="gene ID" value="WBGene00273983"/>
</dbReference>
<dbReference type="Gene3D" id="3.30.1120.50">
    <property type="entry name" value="Pepsin inhibitor-3"/>
    <property type="match status" value="2"/>
</dbReference>
<evidence type="ECO:0000256" key="13">
    <source>
        <dbReference type="RuleBase" id="RU003431"/>
    </source>
</evidence>
<sequence>MYTTLSILILSSIVSSQSINTAGTTGCVVTKNKLFSNGNFIRQLNRAEMGQFAKFKNELEEWQKKLDKIFADADLSSSNSTSSLPPFPDRPLSPSFCSGRDTILYLFSGCSIQNNKVYVGANLARELEGDEKKKFADLTEKMKNGDTSNEDFNDFCMQFFIDKHVLSFQSISQTPPIQFPISSSLDVSIDSFLIQSTMGFVSLIFFLLFNYSTVSTETIEMGNKLLYLPLSFGYVGPIGCIGKKNCDDEGAQASLLSLELAQSSINEDIDLKYYHNTSIKPIDSSSSNSLRATVSGMGDSSLIALLGFPSDCSTQLAILSGYTRMGVADTCSIDLYSYGSYGTSVILFSPSASLVSDLIPTVISRFGWNSIALISSADSPSLFYTNLATTMNNKIRSEFTVRVATSISSVSSRSQFIDLISKNAEEARIFVITDMTTNAGVFFPLFLAMIENGLFNNGDYAVVAFLSFDGNRQWMSIDSPNSIYMGRESIPGAYNVTDDQLIRAYRNLIVVSDSFPPSYSNPDWSSFRTTLQKKMGNTTNKYWDKSGRDFDLMRLLSVAGMEMLNKGIDITDGENYWEYMLKRPIRSITGFPDYLDGMGMLTGTAQILYYSDTHESLYNLWPEEILHVDDNDPTKRVSTAYTEWSVNWLAGLPQDTPPCGFNGEKCLKAKDRVLIIALSAAIILLCTLLVIAALLYRRYRYERRLNSTNFIIDKKRINIRRHVNILSQRSLRSMKSMMSMASVGGSRIASQAMMNSHFIVEGEDKRVEEARVNSVVTMGEEDEERWNEIEEFAVGFLEGQMVGLKRIYKNSIDLKRDIKKEILMLKDLNHENLIRFRGLVAENHFNFVVCELANRGSIKDILENDQLPIDMIFLNQISIDIVSGLEYLHNSDIGCHGRLKSSNCLVDARWMVKLSSFGLIQMRKDEVNYEEGIQEGRDIVSRVRNYDESKGRKPFRPNMDLIESIRGDREEKVRSEIRETIPAGWAENPMDRPSIGMIKKKIRVITAGQKKTIMDAMVAMVEGYTKTLEAKLMEQNEELIIEKNKSEQLLKMMLPEPVAEALKHGKNVNAQSFENVTVFFSDCPGFTELSSSSQPIEIVNFLNDLYTLFDTIIEGFDVYKVLSLDSSNDYSTLEVETIADSYMCVSGLPILNGLNHTGEIASLGLAMLNSVKDFKIRHRPLESVRLRIGMNSGPCVAGVIGLKMPRYCLFGDTVNTASRMESTGTPLHINCSQSARDILEKLGGFEIEERGFIEMKGKGKQMTYYVKGEDMEKRMERIEREKMKYPSLRFTLGSGEKRI</sequence>
<dbReference type="InterPro" id="IPR000719">
    <property type="entry name" value="Prot_kinase_dom"/>
</dbReference>
<gene>
    <name evidence="14" type="primary">WBGene00273983</name>
</gene>
<dbReference type="Pfam" id="PF00211">
    <property type="entry name" value="Guanylate_cyc"/>
    <property type="match status" value="1"/>
</dbReference>
<keyword evidence="4" id="KW-0812">Transmembrane</keyword>
<evidence type="ECO:0000256" key="9">
    <source>
        <dbReference type="ARBA" id="ARBA00023180"/>
    </source>
</evidence>
<dbReference type="FunFam" id="3.30.70.1230:FF:000030">
    <property type="entry name" value="Si:ch211-215j19.12"/>
    <property type="match status" value="1"/>
</dbReference>
<dbReference type="InterPro" id="IPR018297">
    <property type="entry name" value="A/G_cyclase_CS"/>
</dbReference>
<dbReference type="GO" id="GO:0005524">
    <property type="term" value="F:ATP binding"/>
    <property type="evidence" value="ECO:0007669"/>
    <property type="project" value="InterPro"/>
</dbReference>
<proteinExistence type="inferred from homology"/>
<keyword evidence="5" id="KW-0547">Nucleotide-binding</keyword>
<keyword evidence="7" id="KW-0472">Membrane</keyword>
<dbReference type="GO" id="GO:0035556">
    <property type="term" value="P:intracellular signal transduction"/>
    <property type="evidence" value="ECO:0007669"/>
    <property type="project" value="InterPro"/>
</dbReference>